<evidence type="ECO:0000256" key="8">
    <source>
        <dbReference type="ARBA" id="ARBA00023170"/>
    </source>
</evidence>
<reference evidence="14 15" key="1">
    <citation type="journal article" date="2013" name="Genome Announc.">
        <title>Draft Genome Sequence of Cyclobacterium qasimii Strain M12-11BT, Isolated from Arctic Marine Sediment.</title>
        <authorList>
            <person name="Shivaji S."/>
            <person name="Ara S."/>
            <person name="Singh A."/>
            <person name="Kumar Pinnaka A."/>
        </authorList>
    </citation>
    <scope>NUCLEOTIDE SEQUENCE [LARGE SCALE GENOMIC DNA]</scope>
    <source>
        <strain evidence="14 15">M12-11B</strain>
    </source>
</reference>
<dbReference type="InterPro" id="IPR036942">
    <property type="entry name" value="Beta-barrel_TonB_sf"/>
</dbReference>
<name>S7WLP4_9BACT</name>
<dbReference type="FunFam" id="2.60.40.1120:FF:000003">
    <property type="entry name" value="Outer membrane protein Omp121"/>
    <property type="match status" value="1"/>
</dbReference>
<dbReference type="PANTHER" id="PTHR30069">
    <property type="entry name" value="TONB-DEPENDENT OUTER MEMBRANE RECEPTOR"/>
    <property type="match status" value="1"/>
</dbReference>
<dbReference type="InterPro" id="IPR012910">
    <property type="entry name" value="Plug_dom"/>
</dbReference>
<evidence type="ECO:0000313" key="14">
    <source>
        <dbReference type="EMBL" id="EPR67659.1"/>
    </source>
</evidence>
<feature type="domain" description="TonB-dependent receptor-like beta-barrel" evidence="12">
    <location>
        <begin position="547"/>
        <end position="1089"/>
    </location>
</feature>
<keyword evidence="6 11" id="KW-0798">TonB box</keyword>
<dbReference type="Gene3D" id="2.40.170.20">
    <property type="entry name" value="TonB-dependent receptor, beta-barrel domain"/>
    <property type="match status" value="1"/>
</dbReference>
<dbReference type="GO" id="GO:0009279">
    <property type="term" value="C:cell outer membrane"/>
    <property type="evidence" value="ECO:0007669"/>
    <property type="project" value="UniProtKB-SubCell"/>
</dbReference>
<dbReference type="SUPFAM" id="SSF56935">
    <property type="entry name" value="Porins"/>
    <property type="match status" value="1"/>
</dbReference>
<dbReference type="GO" id="GO:0015344">
    <property type="term" value="F:siderophore uptake transmembrane transporter activity"/>
    <property type="evidence" value="ECO:0007669"/>
    <property type="project" value="TreeGrafter"/>
</dbReference>
<keyword evidence="2 10" id="KW-0813">Transport</keyword>
<dbReference type="RefSeq" id="WP_020891565.1">
    <property type="nucleotide sequence ID" value="NZ_ATNM01000116.1"/>
</dbReference>
<comment type="caution">
    <text evidence="14">The sequence shown here is derived from an EMBL/GenBank/DDBJ whole genome shotgun (WGS) entry which is preliminary data.</text>
</comment>
<evidence type="ECO:0000256" key="2">
    <source>
        <dbReference type="ARBA" id="ARBA00022448"/>
    </source>
</evidence>
<sequence length="1126" mass="125564">MKKTLHALCMIGKYYLYGIVLQLLFLNLIYAAPIKAQGSLDMKEVFLSINLQEASLTEVFTEIKSKTEFSFVYDKRVFEKISGVNVKADGQSLEKILVDLATIHKLNFKQVDDKISVRLAKTKEPSPEIMVDVTVSGTVVDSKGLPIPGVTVSVPGTSIGTATDLDGKYSVSVPEGTTLVFSFIGFESQRKAVGDQSIINITLAEDMSSLDEVVVIGFGTQKRVNVTGAISTVDMEQMENAPVTNSSQLLQGVQGVYVNQAGGQPGRDGATIRIRGQGTLNNNEALVLVNGIEFPLSEVNPNDIESISVLKDAASAAIYGSRAANGVILVTTKSGSKDTFQVKYNVYAGFQKVNYLPDVIKDPVRFMELRNQAMINGGRLIVDYPQTMIDEYREGMTVDPYTYPNNDWFDIMFSAASIQEHNLQFSGGSENLTYSLSLGYLDQKGVMMGSGSNRYSMAFNSTAQISKRLKIGTNVNAIYRDIDEPVAGVENLMGSILKAQAFHPTYLEDGRYANTFVRSTGHNIFRHPIVLATEGENQTTQQRYLINLFAEYELPFDIKYKVNVGINKSDDLNTIFVPDIFIYQNKTEAATRVPFNGDARSVSQQNRSTRKTYGGNINTTVFNTLNWSHDFNKTHHINSLIGISSESFSNNTFWGQNEGYLGNDLFELNAGSSNPAVSSTSASSRLNSYFGRLGYNFKEKYLFEANFRYDGSSRFAKDKRWGLFPSFSAGWRLDRENFLENVSWISDLKLRASWGKLGNERIGLFRYLNLINLGQDYAFGTNISAGAAVTSYNDPNITWETTTISNVGVDAGFFENRLGLEIDVFKKRTTDILRAVNLPSQVGNLNGPIQNIGTVDNSGIELGLNYRNNFNDFNYQINGSVTRIINEVIDLRGQTIFNGRNIITEGHPIDSYNLIHAIGIFQDQEEIDSSPFQTADTKPGYLKYQDTNGDGFITEDDRVISGGVIPEFTYQFSLNLAYRAFELSAFFQGVANINTYASLIAAQPFWFGTAVTKEWTTDAWTPENRDARLPILTTYESSVNENFRPSDFWLRDASYLRMKNIQIGYNIPEVFTSKYGISNLKIYLNGQNLLTFSKMKDFDPEKNINGVNFYEYPTVKMYTAGLNVTF</sequence>
<dbReference type="Proteomes" id="UP000014974">
    <property type="component" value="Unassembled WGS sequence"/>
</dbReference>
<comment type="similarity">
    <text evidence="10 11">Belongs to the TonB-dependent receptor family.</text>
</comment>
<dbReference type="Pfam" id="PF00593">
    <property type="entry name" value="TonB_dep_Rec_b-barrel"/>
    <property type="match status" value="1"/>
</dbReference>
<evidence type="ECO:0000256" key="9">
    <source>
        <dbReference type="ARBA" id="ARBA00023237"/>
    </source>
</evidence>
<keyword evidence="9 10" id="KW-0998">Cell outer membrane</keyword>
<dbReference type="Pfam" id="PF07715">
    <property type="entry name" value="Plug"/>
    <property type="match status" value="1"/>
</dbReference>
<dbReference type="PANTHER" id="PTHR30069:SF29">
    <property type="entry name" value="HEMOGLOBIN AND HEMOGLOBIN-HAPTOGLOBIN-BINDING PROTEIN 1-RELATED"/>
    <property type="match status" value="1"/>
</dbReference>
<comment type="subcellular location">
    <subcellularLocation>
        <location evidence="1 10">Cell outer membrane</location>
        <topology evidence="1 10">Multi-pass membrane protein</topology>
    </subcellularLocation>
</comment>
<dbReference type="PROSITE" id="PS52016">
    <property type="entry name" value="TONB_DEPENDENT_REC_3"/>
    <property type="match status" value="1"/>
</dbReference>
<dbReference type="InterPro" id="IPR023997">
    <property type="entry name" value="TonB-dep_OMP_SusC/RagA_CS"/>
</dbReference>
<evidence type="ECO:0000259" key="12">
    <source>
        <dbReference type="Pfam" id="PF00593"/>
    </source>
</evidence>
<evidence type="ECO:0000256" key="5">
    <source>
        <dbReference type="ARBA" id="ARBA00022729"/>
    </source>
</evidence>
<evidence type="ECO:0000313" key="15">
    <source>
        <dbReference type="Proteomes" id="UP000014974"/>
    </source>
</evidence>
<keyword evidence="8 14" id="KW-0675">Receptor</keyword>
<feature type="domain" description="TonB-dependent receptor plug" evidence="13">
    <location>
        <begin position="225"/>
        <end position="327"/>
    </location>
</feature>
<keyword evidence="7 10" id="KW-0472">Membrane</keyword>
<keyword evidence="4 10" id="KW-0812">Transmembrane</keyword>
<proteinExistence type="inferred from homology"/>
<dbReference type="STRING" id="641524.ADICYQ_3299"/>
<dbReference type="OrthoDB" id="9768177at2"/>
<evidence type="ECO:0000256" key="10">
    <source>
        <dbReference type="PROSITE-ProRule" id="PRU01360"/>
    </source>
</evidence>
<dbReference type="EMBL" id="ATNM01000116">
    <property type="protein sequence ID" value="EPR67659.1"/>
    <property type="molecule type" value="Genomic_DNA"/>
</dbReference>
<evidence type="ECO:0000256" key="6">
    <source>
        <dbReference type="ARBA" id="ARBA00023077"/>
    </source>
</evidence>
<dbReference type="InterPro" id="IPR008969">
    <property type="entry name" value="CarboxyPept-like_regulatory"/>
</dbReference>
<dbReference type="Gene3D" id="2.170.130.10">
    <property type="entry name" value="TonB-dependent receptor, plug domain"/>
    <property type="match status" value="1"/>
</dbReference>
<dbReference type="InterPro" id="IPR037066">
    <property type="entry name" value="Plug_dom_sf"/>
</dbReference>
<evidence type="ECO:0000256" key="4">
    <source>
        <dbReference type="ARBA" id="ARBA00022692"/>
    </source>
</evidence>
<dbReference type="GO" id="GO:0044718">
    <property type="term" value="P:siderophore transmembrane transport"/>
    <property type="evidence" value="ECO:0007669"/>
    <property type="project" value="TreeGrafter"/>
</dbReference>
<keyword evidence="5" id="KW-0732">Signal</keyword>
<protein>
    <submittedName>
        <fullName evidence="14">TonB-dependent receptor</fullName>
    </submittedName>
</protein>
<evidence type="ECO:0000256" key="3">
    <source>
        <dbReference type="ARBA" id="ARBA00022452"/>
    </source>
</evidence>
<dbReference type="eggNOG" id="COG1629">
    <property type="taxonomic scope" value="Bacteria"/>
</dbReference>
<dbReference type="FunFam" id="2.170.130.10:FF:000003">
    <property type="entry name" value="SusC/RagA family TonB-linked outer membrane protein"/>
    <property type="match status" value="1"/>
</dbReference>
<evidence type="ECO:0000259" key="13">
    <source>
        <dbReference type="Pfam" id="PF07715"/>
    </source>
</evidence>
<evidence type="ECO:0000256" key="7">
    <source>
        <dbReference type="ARBA" id="ARBA00023136"/>
    </source>
</evidence>
<gene>
    <name evidence="14" type="ORF">ADICYQ_3299</name>
</gene>
<dbReference type="Gene3D" id="2.60.40.1120">
    <property type="entry name" value="Carboxypeptidase-like, regulatory domain"/>
    <property type="match status" value="1"/>
</dbReference>
<evidence type="ECO:0000256" key="1">
    <source>
        <dbReference type="ARBA" id="ARBA00004571"/>
    </source>
</evidence>
<dbReference type="AlphaFoldDB" id="S7WLP4"/>
<dbReference type="NCBIfam" id="TIGR04056">
    <property type="entry name" value="OMP_RagA_SusC"/>
    <property type="match status" value="1"/>
</dbReference>
<dbReference type="SUPFAM" id="SSF49464">
    <property type="entry name" value="Carboxypeptidase regulatory domain-like"/>
    <property type="match status" value="1"/>
</dbReference>
<keyword evidence="3 10" id="KW-1134">Transmembrane beta strand</keyword>
<evidence type="ECO:0000256" key="11">
    <source>
        <dbReference type="RuleBase" id="RU003357"/>
    </source>
</evidence>
<dbReference type="NCBIfam" id="TIGR04057">
    <property type="entry name" value="SusC_RagA_signa"/>
    <property type="match status" value="1"/>
</dbReference>
<dbReference type="InterPro" id="IPR039426">
    <property type="entry name" value="TonB-dep_rcpt-like"/>
</dbReference>
<organism evidence="14 15">
    <name type="scientific">Cyclobacterium qasimii M12-11B</name>
    <dbReference type="NCBI Taxonomy" id="641524"/>
    <lineage>
        <taxon>Bacteria</taxon>
        <taxon>Pseudomonadati</taxon>
        <taxon>Bacteroidota</taxon>
        <taxon>Cytophagia</taxon>
        <taxon>Cytophagales</taxon>
        <taxon>Cyclobacteriaceae</taxon>
        <taxon>Cyclobacterium</taxon>
    </lineage>
</organism>
<dbReference type="PATRIC" id="fig|641524.5.peg.3273"/>
<dbReference type="Pfam" id="PF13715">
    <property type="entry name" value="CarbopepD_reg_2"/>
    <property type="match status" value="1"/>
</dbReference>
<accession>S7WLP4</accession>
<dbReference type="InterPro" id="IPR000531">
    <property type="entry name" value="Beta-barrel_TonB"/>
</dbReference>
<dbReference type="InterPro" id="IPR023996">
    <property type="entry name" value="TonB-dep_OMP_SusC/RagA"/>
</dbReference>